<dbReference type="Pfam" id="PF05238">
    <property type="entry name" value="CENP-N"/>
    <property type="match status" value="1"/>
</dbReference>
<keyword evidence="3" id="KW-1185">Reference proteome</keyword>
<dbReference type="Proteomes" id="UP000053831">
    <property type="component" value="Unassembled WGS sequence"/>
</dbReference>
<gene>
    <name evidence="2" type="ORF">ESCO_005461</name>
</gene>
<evidence type="ECO:0000256" key="1">
    <source>
        <dbReference type="SAM" id="MobiDB-lite"/>
    </source>
</evidence>
<organism evidence="2 3">
    <name type="scientific">Escovopsis weberi</name>
    <dbReference type="NCBI Taxonomy" id="150374"/>
    <lineage>
        <taxon>Eukaryota</taxon>
        <taxon>Fungi</taxon>
        <taxon>Dikarya</taxon>
        <taxon>Ascomycota</taxon>
        <taxon>Pezizomycotina</taxon>
        <taxon>Sordariomycetes</taxon>
        <taxon>Hypocreomycetidae</taxon>
        <taxon>Hypocreales</taxon>
        <taxon>Hypocreaceae</taxon>
        <taxon>Escovopsis</taxon>
    </lineage>
</organism>
<protein>
    <submittedName>
        <fullName evidence="2">Kinetochore protein mis15</fullName>
    </submittedName>
</protein>
<feature type="region of interest" description="Disordered" evidence="1">
    <location>
        <begin position="56"/>
        <end position="85"/>
    </location>
</feature>
<name>A0A0M8MVU3_ESCWE</name>
<feature type="region of interest" description="Disordered" evidence="1">
    <location>
        <begin position="347"/>
        <end position="373"/>
    </location>
</feature>
<feature type="region of interest" description="Disordered" evidence="1">
    <location>
        <begin position="404"/>
        <end position="465"/>
    </location>
</feature>
<reference evidence="2 3" key="1">
    <citation type="submission" date="2015-07" db="EMBL/GenBank/DDBJ databases">
        <title>The genome of the fungus Escovopsis weberi, a specialized disease agent of ant agriculture.</title>
        <authorList>
            <person name="de Man T.J."/>
            <person name="Stajich J.E."/>
            <person name="Kubicek C.P."/>
            <person name="Chenthamara K."/>
            <person name="Atanasova L."/>
            <person name="Druzhinina I.S."/>
            <person name="Birnbaum S."/>
            <person name="Barribeau S.M."/>
            <person name="Teiling C."/>
            <person name="Suen G."/>
            <person name="Currie C."/>
            <person name="Gerardo N.M."/>
        </authorList>
    </citation>
    <scope>NUCLEOTIDE SEQUENCE [LARGE SCALE GENOMIC DNA]</scope>
</reference>
<dbReference type="EMBL" id="LGSR01000017">
    <property type="protein sequence ID" value="KOS20396.1"/>
    <property type="molecule type" value="Genomic_DNA"/>
</dbReference>
<sequence>MARLSVPTTARLPSTLRVDPSNPLLFKSLNRLSREALVSLAISWLDEDNVANAVPYLRQTGPVGNEGEEEEEDDDDDEDSDDLFPPCRSIRELQRSYVDLQQRKGSKRDVISRILEGDWRHGLTLYQVAMVDFTYFDEHPTSQKWTAYRILPLELPVANEEEEAEEPVLAVDQKALKIPRFHPSTFLQNLQRQTLPDVKAHYQFYRPRDLPILLLRIFVVESPYNTSISLSDVDRKGIDSKLSASRVLYLAFPDGAPSIYITRFQTTGPVVLGESKNLQALIIKGVPNALSRPRERYTLKNTNLSSKNLGALLDKRGAGRGNAAGGGWSIYADEKIKQSPLDTVVSRSSLSRRWAASSAEPKRTIPMNDDQRAAKRARIVGKARFGNSGIVTDGKGVERVEVLLEDPFPGPNPPQEHSSSDDDPRQSQRKSARNTIDAVIRQAADADDGADEASHPSDSSEWRPTVRIKFQGTHVFAGIRQLLEAGIIHGERMPGWMTGEDGVTMGIIRHGRIRGNQAT</sequence>
<proteinExistence type="predicted"/>
<dbReference type="InterPro" id="IPR007902">
    <property type="entry name" value="Chl4/mis15/CENP-N"/>
</dbReference>
<feature type="compositionally biased region" description="Low complexity" evidence="1">
    <location>
        <begin position="347"/>
        <end position="359"/>
    </location>
</feature>
<feature type="compositionally biased region" description="Acidic residues" evidence="1">
    <location>
        <begin position="66"/>
        <end position="82"/>
    </location>
</feature>
<accession>A0A0M8MVU3</accession>
<dbReference type="GO" id="GO:0007059">
    <property type="term" value="P:chromosome segregation"/>
    <property type="evidence" value="ECO:0007669"/>
    <property type="project" value="InterPro"/>
</dbReference>
<evidence type="ECO:0000313" key="2">
    <source>
        <dbReference type="EMBL" id="KOS20396.1"/>
    </source>
</evidence>
<comment type="caution">
    <text evidence="2">The sequence shown here is derived from an EMBL/GenBank/DDBJ whole genome shotgun (WGS) entry which is preliminary data.</text>
</comment>
<feature type="compositionally biased region" description="Basic and acidic residues" evidence="1">
    <location>
        <begin position="452"/>
        <end position="461"/>
    </location>
</feature>
<dbReference type="OrthoDB" id="6585699at2759"/>
<evidence type="ECO:0000313" key="3">
    <source>
        <dbReference type="Proteomes" id="UP000053831"/>
    </source>
</evidence>
<dbReference type="GO" id="GO:0034080">
    <property type="term" value="P:CENP-A containing chromatin assembly"/>
    <property type="evidence" value="ECO:0007669"/>
    <property type="project" value="InterPro"/>
</dbReference>
<dbReference type="AlphaFoldDB" id="A0A0M8MVU3"/>
<dbReference type="Gene3D" id="3.10.20.720">
    <property type="match status" value="1"/>
</dbReference>
<dbReference type="STRING" id="150374.A0A0M8MVU3"/>